<comment type="caution">
    <text evidence="1">The sequence shown here is derived from an EMBL/GenBank/DDBJ whole genome shotgun (WGS) entry which is preliminary data.</text>
</comment>
<sequence length="159" mass="17941">MIKRSWKIRVPINEVSIERMTRGKGTLHQLSPAPLLEFPVFPPIVREYEPFFEEDGLGDQDRLVESPPIVHVSDVENEENSRDVKESMRRIDSLIKDDTIATQEAFAVEEEDVHAEVAEVTSEEHHNSLAIVVYTGPLKVTPPTQEVADDAGVVLEIEE</sequence>
<evidence type="ECO:0000313" key="1">
    <source>
        <dbReference type="EMBL" id="KAK5825550.1"/>
    </source>
</evidence>
<protein>
    <submittedName>
        <fullName evidence="1">Uncharacterized protein</fullName>
    </submittedName>
</protein>
<accession>A0ABR0PMQ0</accession>
<evidence type="ECO:0000313" key="2">
    <source>
        <dbReference type="Proteomes" id="UP001358586"/>
    </source>
</evidence>
<reference evidence="1 2" key="1">
    <citation type="submission" date="2023-03" db="EMBL/GenBank/DDBJ databases">
        <title>WGS of Gossypium arboreum.</title>
        <authorList>
            <person name="Yu D."/>
        </authorList>
    </citation>
    <scope>NUCLEOTIDE SEQUENCE [LARGE SCALE GENOMIC DNA]</scope>
    <source>
        <tissue evidence="1">Leaf</tissue>
    </source>
</reference>
<dbReference type="Proteomes" id="UP001358586">
    <property type="component" value="Chromosome 6"/>
</dbReference>
<organism evidence="1 2">
    <name type="scientific">Gossypium arboreum</name>
    <name type="common">Tree cotton</name>
    <name type="synonym">Gossypium nanking</name>
    <dbReference type="NCBI Taxonomy" id="29729"/>
    <lineage>
        <taxon>Eukaryota</taxon>
        <taxon>Viridiplantae</taxon>
        <taxon>Streptophyta</taxon>
        <taxon>Embryophyta</taxon>
        <taxon>Tracheophyta</taxon>
        <taxon>Spermatophyta</taxon>
        <taxon>Magnoliopsida</taxon>
        <taxon>eudicotyledons</taxon>
        <taxon>Gunneridae</taxon>
        <taxon>Pentapetalae</taxon>
        <taxon>rosids</taxon>
        <taxon>malvids</taxon>
        <taxon>Malvales</taxon>
        <taxon>Malvaceae</taxon>
        <taxon>Malvoideae</taxon>
        <taxon>Gossypium</taxon>
    </lineage>
</organism>
<name>A0ABR0PMQ0_GOSAR</name>
<gene>
    <name evidence="1" type="ORF">PVK06_020394</name>
</gene>
<keyword evidence="2" id="KW-1185">Reference proteome</keyword>
<proteinExistence type="predicted"/>
<dbReference type="EMBL" id="JARKNE010000006">
    <property type="protein sequence ID" value="KAK5825550.1"/>
    <property type="molecule type" value="Genomic_DNA"/>
</dbReference>